<dbReference type="InterPro" id="IPR048126">
    <property type="entry name" value="Toxin_VasX"/>
</dbReference>
<feature type="transmembrane region" description="Helical" evidence="1">
    <location>
        <begin position="780"/>
        <end position="800"/>
    </location>
</feature>
<feature type="transmembrane region" description="Helical" evidence="1">
    <location>
        <begin position="754"/>
        <end position="774"/>
    </location>
</feature>
<evidence type="ECO:0000313" key="4">
    <source>
        <dbReference type="Proteomes" id="UP000598032"/>
    </source>
</evidence>
<keyword evidence="1" id="KW-0812">Transmembrane</keyword>
<dbReference type="EMBL" id="CAJHCP010000023">
    <property type="protein sequence ID" value="CAD6559169.1"/>
    <property type="molecule type" value="Genomic_DNA"/>
</dbReference>
<reference evidence="3 4" key="1">
    <citation type="submission" date="2020-10" db="EMBL/GenBank/DDBJ databases">
        <authorList>
            <person name="Peeters C."/>
        </authorList>
    </citation>
    <scope>NUCLEOTIDE SEQUENCE [LARGE SCALE GENOMIC DNA]</scope>
    <source>
        <strain evidence="3 4">LMG 28140</strain>
    </source>
</reference>
<accession>A0ABN7ICR5</accession>
<comment type="caution">
    <text evidence="3">The sequence shown here is derived from an EMBL/GenBank/DDBJ whole genome shotgun (WGS) entry which is preliminary data.</text>
</comment>
<gene>
    <name evidence="3" type="ORF">LMG28140_06561</name>
</gene>
<dbReference type="CDD" id="cd20707">
    <property type="entry name" value="MIX_III"/>
    <property type="match status" value="1"/>
</dbReference>
<protein>
    <recommendedName>
        <fullName evidence="2">Toxin VasX N-terminal region domain-containing protein</fullName>
    </recommendedName>
</protein>
<dbReference type="NCBIfam" id="NF041559">
    <property type="entry name" value="BTH_I2691_fam"/>
    <property type="match status" value="1"/>
</dbReference>
<evidence type="ECO:0000313" key="3">
    <source>
        <dbReference type="EMBL" id="CAD6559169.1"/>
    </source>
</evidence>
<name>A0ABN7ICR5_9BURK</name>
<keyword evidence="1" id="KW-0472">Membrane</keyword>
<dbReference type="InterPro" id="IPR046864">
    <property type="entry name" value="VasX_N"/>
</dbReference>
<organism evidence="3 4">
    <name type="scientific">Paraburkholderia metrosideri</name>
    <dbReference type="NCBI Taxonomy" id="580937"/>
    <lineage>
        <taxon>Bacteria</taxon>
        <taxon>Pseudomonadati</taxon>
        <taxon>Pseudomonadota</taxon>
        <taxon>Betaproteobacteria</taxon>
        <taxon>Burkholderiales</taxon>
        <taxon>Burkholderiaceae</taxon>
        <taxon>Paraburkholderia</taxon>
    </lineage>
</organism>
<evidence type="ECO:0000259" key="2">
    <source>
        <dbReference type="Pfam" id="PF20249"/>
    </source>
</evidence>
<sequence>MATAQGKCEFCEKSGLAILPVRPAVMRPDSGAPQLPQALRPTDGEGGKSLLLQGPGAQYTGRVLRSGYLYVYDERGTWDKYWITEQGYLMKTPADKPINAAYTTGREPCDKTGHKEIAACITVSNPNGAARIWIAYSDVEWTPRVLKSNQDEAYRKRHMRVFDVKAWMDRHKDTHAQTLDTVASVVAEYAPKTSVEKFAFSSYPFQSRASTKDNLLGAARTLGPGPGVLLMIDDPAGMAAEIGTRLGELHQMFMALDERSRKTAVSTAILSLQGAVSDRAELTEIVAGDELEADSHLVPDGLGRFTYDPNPPKLPETGASDLQRAANNSWTKYLNDYNEPARSAWQKEFDGEYDSFCNKMILPLAKSHAAWMESGLMSNYFDCHYDGASADVGLVYARVLTTCMQGTEQFKPCSDLYIKWLSGTYFDEKNITLRAIVLNLETNRKKLTDSLKPDVAWQALGWDSMFGTFNNSIDKVAAQAQEVLGRLLTSMGGSITHVLQSAIDGPVRHGLVALGMVSQRPVVAVELSGSYKAFRTSLIRQLLKSAGVKKMNENAIQREVSLALRRLQIRGEPMGKPVSSKFLVMIDEDTIRGMRKGLTKNEQAKWISGSLRSAEEIENLNLSAWRDRVNVPEMSAHVGKSLPFIGNALAGYFQWAAYQKVSTDLAGSMKDDGLENKTRLGAAVLAISATVADTIARSAGALAETTLKAGRAAALHAAEEILGVVSKALGIFAAGVNAAWDAKNAREAYQQKNYALSITLGISALSGLAAAGFIVAGLVIPAIVATLIFIGAGIVASYLADDKVDKWLKRCYWGVLDARDRYQNAEMEIKELSIATGG</sequence>
<evidence type="ECO:0000256" key="1">
    <source>
        <dbReference type="SAM" id="Phobius"/>
    </source>
</evidence>
<feature type="transmembrane region" description="Helical" evidence="1">
    <location>
        <begin position="721"/>
        <end position="742"/>
    </location>
</feature>
<dbReference type="Proteomes" id="UP000598032">
    <property type="component" value="Unassembled WGS sequence"/>
</dbReference>
<dbReference type="Pfam" id="PF20249">
    <property type="entry name" value="VasX_N"/>
    <property type="match status" value="1"/>
</dbReference>
<feature type="domain" description="Toxin VasX N-terminal region" evidence="2">
    <location>
        <begin position="8"/>
        <end position="168"/>
    </location>
</feature>
<keyword evidence="1" id="KW-1133">Transmembrane helix</keyword>
<proteinExistence type="predicted"/>
<keyword evidence="4" id="KW-1185">Reference proteome</keyword>